<feature type="region of interest" description="Disordered" evidence="1">
    <location>
        <begin position="1"/>
        <end position="26"/>
    </location>
</feature>
<keyword evidence="4" id="KW-1185">Reference proteome</keyword>
<protein>
    <submittedName>
        <fullName evidence="3">Uncharacterized protein</fullName>
    </submittedName>
</protein>
<evidence type="ECO:0000256" key="2">
    <source>
        <dbReference type="SAM" id="Phobius"/>
    </source>
</evidence>
<feature type="transmembrane region" description="Helical" evidence="2">
    <location>
        <begin position="96"/>
        <end position="116"/>
    </location>
</feature>
<evidence type="ECO:0000313" key="4">
    <source>
        <dbReference type="Proteomes" id="UP000703269"/>
    </source>
</evidence>
<keyword evidence="2" id="KW-1133">Transmembrane helix</keyword>
<comment type="caution">
    <text evidence="3">The sequence shown here is derived from an EMBL/GenBank/DDBJ whole genome shotgun (WGS) entry which is preliminary data.</text>
</comment>
<organism evidence="3 4">
    <name type="scientific">Phanerochaete sordida</name>
    <dbReference type="NCBI Taxonomy" id="48140"/>
    <lineage>
        <taxon>Eukaryota</taxon>
        <taxon>Fungi</taxon>
        <taxon>Dikarya</taxon>
        <taxon>Basidiomycota</taxon>
        <taxon>Agaricomycotina</taxon>
        <taxon>Agaricomycetes</taxon>
        <taxon>Polyporales</taxon>
        <taxon>Phanerochaetaceae</taxon>
        <taxon>Phanerochaete</taxon>
    </lineage>
</organism>
<gene>
    <name evidence="3" type="ORF">PsYK624_127280</name>
</gene>
<accession>A0A9P3GK99</accession>
<dbReference type="Proteomes" id="UP000703269">
    <property type="component" value="Unassembled WGS sequence"/>
</dbReference>
<dbReference type="EMBL" id="BPQB01000060">
    <property type="protein sequence ID" value="GJE96531.1"/>
    <property type="molecule type" value="Genomic_DNA"/>
</dbReference>
<reference evidence="3 4" key="1">
    <citation type="submission" date="2021-08" db="EMBL/GenBank/DDBJ databases">
        <title>Draft Genome Sequence of Phanerochaete sordida strain YK-624.</title>
        <authorList>
            <person name="Mori T."/>
            <person name="Dohra H."/>
            <person name="Suzuki T."/>
            <person name="Kawagishi H."/>
            <person name="Hirai H."/>
        </authorList>
    </citation>
    <scope>NUCLEOTIDE SEQUENCE [LARGE SCALE GENOMIC DNA]</scope>
    <source>
        <strain evidence="3 4">YK-624</strain>
    </source>
</reference>
<name>A0A9P3GK99_9APHY</name>
<keyword evidence="2" id="KW-0812">Transmembrane</keyword>
<dbReference type="AlphaFoldDB" id="A0A9P3GK99"/>
<evidence type="ECO:0000256" key="1">
    <source>
        <dbReference type="SAM" id="MobiDB-lite"/>
    </source>
</evidence>
<keyword evidence="2" id="KW-0472">Membrane</keyword>
<proteinExistence type="predicted"/>
<sequence length="166" mass="18379">MTKSSRLCGRWPDSRPGPAALLRHSPAARRPTLTVGRARQAHRPGRALGGDPCAAVILLPLRIVPRYQRRRPKVRALLLGLETRIKLSSVRSNRQTYLIVSALAAIFSFLQPSFVVSFYRHAAGQGGRWSNMTRPALEAICAPNCLLHVFCALHRPWSMRHGGASN</sequence>
<evidence type="ECO:0000313" key="3">
    <source>
        <dbReference type="EMBL" id="GJE96531.1"/>
    </source>
</evidence>